<dbReference type="Proteomes" id="UP000553632">
    <property type="component" value="Unassembled WGS sequence"/>
</dbReference>
<dbReference type="InterPro" id="IPR015940">
    <property type="entry name" value="UBA"/>
</dbReference>
<dbReference type="SUPFAM" id="SSF46934">
    <property type="entry name" value="UBA-like"/>
    <property type="match status" value="1"/>
</dbReference>
<evidence type="ECO:0000259" key="2">
    <source>
        <dbReference type="Pfam" id="PF22562"/>
    </source>
</evidence>
<accession>A0A7J6QCV4</accession>
<sequence length="81" mass="9232">ELTEGMGFPLVRAEKALYYSDNAGVENAVQWLGEHENDEDIDKPLPAPKPQMSKEEAQAKALELQKKLREDRMERCPTAYL</sequence>
<evidence type="ECO:0000313" key="3">
    <source>
        <dbReference type="EMBL" id="KAF4706175.1"/>
    </source>
</evidence>
<reference evidence="3 4" key="1">
    <citation type="submission" date="2020-04" db="EMBL/GenBank/DDBJ databases">
        <title>Perkinsus olseni comparative genomics.</title>
        <authorList>
            <person name="Bogema D.R."/>
        </authorList>
    </citation>
    <scope>NUCLEOTIDE SEQUENCE [LARGE SCALE GENOMIC DNA]</scope>
    <source>
        <strain evidence="3 4">ATCC PRA-207</strain>
    </source>
</reference>
<dbReference type="Pfam" id="PF22562">
    <property type="entry name" value="UBA_7"/>
    <property type="match status" value="1"/>
</dbReference>
<dbReference type="PANTHER" id="PTHR46713:SF1">
    <property type="entry name" value="F13M7.16 PROTEIN"/>
    <property type="match status" value="1"/>
</dbReference>
<dbReference type="PANTHER" id="PTHR46713">
    <property type="entry name" value="F13M7.16 PROTEIN"/>
    <property type="match status" value="1"/>
</dbReference>
<feature type="region of interest" description="Disordered" evidence="1">
    <location>
        <begin position="35"/>
        <end position="56"/>
    </location>
</feature>
<dbReference type="InterPro" id="IPR009060">
    <property type="entry name" value="UBA-like_sf"/>
</dbReference>
<feature type="domain" description="UBA" evidence="2">
    <location>
        <begin position="1"/>
        <end position="42"/>
    </location>
</feature>
<proteinExistence type="predicted"/>
<dbReference type="AlphaFoldDB" id="A0A7J6QCV4"/>
<keyword evidence="4" id="KW-1185">Reference proteome</keyword>
<dbReference type="Gene3D" id="1.10.8.10">
    <property type="entry name" value="DNA helicase RuvA subunit, C-terminal domain"/>
    <property type="match status" value="1"/>
</dbReference>
<organism evidence="3 4">
    <name type="scientific">Perkinsus olseni</name>
    <name type="common">Perkinsus atlanticus</name>
    <dbReference type="NCBI Taxonomy" id="32597"/>
    <lineage>
        <taxon>Eukaryota</taxon>
        <taxon>Sar</taxon>
        <taxon>Alveolata</taxon>
        <taxon>Perkinsozoa</taxon>
        <taxon>Perkinsea</taxon>
        <taxon>Perkinsida</taxon>
        <taxon>Perkinsidae</taxon>
        <taxon>Perkinsus</taxon>
    </lineage>
</organism>
<name>A0A7J6QCV4_PEROL</name>
<dbReference type="EMBL" id="JABANO010033818">
    <property type="protein sequence ID" value="KAF4706175.1"/>
    <property type="molecule type" value="Genomic_DNA"/>
</dbReference>
<evidence type="ECO:0000256" key="1">
    <source>
        <dbReference type="SAM" id="MobiDB-lite"/>
    </source>
</evidence>
<gene>
    <name evidence="3" type="ORF">FOZ63_022512</name>
</gene>
<evidence type="ECO:0000313" key="4">
    <source>
        <dbReference type="Proteomes" id="UP000553632"/>
    </source>
</evidence>
<feature type="non-terminal residue" evidence="3">
    <location>
        <position position="1"/>
    </location>
</feature>
<protein>
    <recommendedName>
        <fullName evidence="2">UBA domain-containing protein</fullName>
    </recommendedName>
</protein>
<comment type="caution">
    <text evidence="3">The sequence shown here is derived from an EMBL/GenBank/DDBJ whole genome shotgun (WGS) entry which is preliminary data.</text>
</comment>